<feature type="region of interest" description="Disordered" evidence="3">
    <location>
        <begin position="1"/>
        <end position="58"/>
    </location>
</feature>
<dbReference type="SUPFAM" id="SSF57959">
    <property type="entry name" value="Leucine zipper domain"/>
    <property type="match status" value="1"/>
</dbReference>
<feature type="region of interest" description="Disordered" evidence="3">
    <location>
        <begin position="155"/>
        <end position="204"/>
    </location>
</feature>
<dbReference type="Proteomes" id="UP000799753">
    <property type="component" value="Unassembled WGS sequence"/>
</dbReference>
<evidence type="ECO:0000313" key="6">
    <source>
        <dbReference type="Proteomes" id="UP000799753"/>
    </source>
</evidence>
<dbReference type="EMBL" id="MU006811">
    <property type="protein sequence ID" value="KAF2634993.1"/>
    <property type="molecule type" value="Genomic_DNA"/>
</dbReference>
<sequence length="348" mass="39067">MKNFAFRSYRRSSKEKEEASDKTESHEPQDKQSAAYQKRREQVRRAQRTHRERKENYTKSLENEVLQLRSNELLLNQSNHSLQREVDRLRLLLEQSGVPHVPDQHIFMSPDNMVLNMTISTRPVSIMPNPLGEQQMHIESGSAGGMSLWLTEREGSRISKSSEATQRKRSNFGLGKSEADSVDESSSREIQSVVTPPPTQKIGDLNQTDLGMEFVLTLEAPCLNHVQGAACSSDAQPGVSTGHALMASATLLYHAPNQPIDTSVRCQWDTPQIGLEKLLELSERIDFEGDIAPVQAWARLCGRRGFRDLELGQLRALTGELLGEMKCHGFGSVIDEFVFESLVDKVLP</sequence>
<keyword evidence="2" id="KW-0539">Nucleus</keyword>
<organism evidence="5 6">
    <name type="scientific">Massarina eburnea CBS 473.64</name>
    <dbReference type="NCBI Taxonomy" id="1395130"/>
    <lineage>
        <taxon>Eukaryota</taxon>
        <taxon>Fungi</taxon>
        <taxon>Dikarya</taxon>
        <taxon>Ascomycota</taxon>
        <taxon>Pezizomycotina</taxon>
        <taxon>Dothideomycetes</taxon>
        <taxon>Pleosporomycetidae</taxon>
        <taxon>Pleosporales</taxon>
        <taxon>Massarineae</taxon>
        <taxon>Massarinaceae</taxon>
        <taxon>Massarina</taxon>
    </lineage>
</organism>
<evidence type="ECO:0000256" key="1">
    <source>
        <dbReference type="ARBA" id="ARBA00004123"/>
    </source>
</evidence>
<dbReference type="AlphaFoldDB" id="A0A6A6RIX4"/>
<feature type="domain" description="BZIP" evidence="4">
    <location>
        <begin position="33"/>
        <end position="96"/>
    </location>
</feature>
<accession>A0A6A6RIX4</accession>
<feature type="compositionally biased region" description="Basic and acidic residues" evidence="3">
    <location>
        <begin position="12"/>
        <end position="30"/>
    </location>
</feature>
<dbReference type="InterPro" id="IPR046347">
    <property type="entry name" value="bZIP_sf"/>
</dbReference>
<dbReference type="InterPro" id="IPR004827">
    <property type="entry name" value="bZIP"/>
</dbReference>
<dbReference type="PROSITE" id="PS50217">
    <property type="entry name" value="BZIP"/>
    <property type="match status" value="1"/>
</dbReference>
<dbReference type="InterPro" id="IPR050936">
    <property type="entry name" value="AP-1-like"/>
</dbReference>
<keyword evidence="6" id="KW-1185">Reference proteome</keyword>
<gene>
    <name evidence="5" type="ORF">P280DRAFT_474091</name>
</gene>
<dbReference type="OrthoDB" id="2590011at2759"/>
<dbReference type="CDD" id="cd14688">
    <property type="entry name" value="bZIP_YAP"/>
    <property type="match status" value="1"/>
</dbReference>
<proteinExistence type="predicted"/>
<evidence type="ECO:0000256" key="3">
    <source>
        <dbReference type="SAM" id="MobiDB-lite"/>
    </source>
</evidence>
<dbReference type="PANTHER" id="PTHR40621:SF6">
    <property type="entry name" value="AP-1-LIKE TRANSCRIPTION FACTOR YAP1-RELATED"/>
    <property type="match status" value="1"/>
</dbReference>
<comment type="subcellular location">
    <subcellularLocation>
        <location evidence="1">Nucleus</location>
    </subcellularLocation>
</comment>
<dbReference type="GO" id="GO:0090575">
    <property type="term" value="C:RNA polymerase II transcription regulator complex"/>
    <property type="evidence" value="ECO:0007669"/>
    <property type="project" value="TreeGrafter"/>
</dbReference>
<evidence type="ECO:0000259" key="4">
    <source>
        <dbReference type="PROSITE" id="PS50217"/>
    </source>
</evidence>
<evidence type="ECO:0000256" key="2">
    <source>
        <dbReference type="ARBA" id="ARBA00023242"/>
    </source>
</evidence>
<dbReference type="PANTHER" id="PTHR40621">
    <property type="entry name" value="TRANSCRIPTION FACTOR KAPC-RELATED"/>
    <property type="match status" value="1"/>
</dbReference>
<evidence type="ECO:0000313" key="5">
    <source>
        <dbReference type="EMBL" id="KAF2634993.1"/>
    </source>
</evidence>
<dbReference type="Gene3D" id="1.20.5.170">
    <property type="match status" value="1"/>
</dbReference>
<name>A0A6A6RIX4_9PLEO</name>
<protein>
    <recommendedName>
        <fullName evidence="4">BZIP domain-containing protein</fullName>
    </recommendedName>
</protein>
<reference evidence="5" key="1">
    <citation type="journal article" date="2020" name="Stud. Mycol.">
        <title>101 Dothideomycetes genomes: a test case for predicting lifestyles and emergence of pathogens.</title>
        <authorList>
            <person name="Haridas S."/>
            <person name="Albert R."/>
            <person name="Binder M."/>
            <person name="Bloem J."/>
            <person name="Labutti K."/>
            <person name="Salamov A."/>
            <person name="Andreopoulos B."/>
            <person name="Baker S."/>
            <person name="Barry K."/>
            <person name="Bills G."/>
            <person name="Bluhm B."/>
            <person name="Cannon C."/>
            <person name="Castanera R."/>
            <person name="Culley D."/>
            <person name="Daum C."/>
            <person name="Ezra D."/>
            <person name="Gonzalez J."/>
            <person name="Henrissat B."/>
            <person name="Kuo A."/>
            <person name="Liang C."/>
            <person name="Lipzen A."/>
            <person name="Lutzoni F."/>
            <person name="Magnuson J."/>
            <person name="Mondo S."/>
            <person name="Nolan M."/>
            <person name="Ohm R."/>
            <person name="Pangilinan J."/>
            <person name="Park H.-J."/>
            <person name="Ramirez L."/>
            <person name="Alfaro M."/>
            <person name="Sun H."/>
            <person name="Tritt A."/>
            <person name="Yoshinaga Y."/>
            <person name="Zwiers L.-H."/>
            <person name="Turgeon B."/>
            <person name="Goodwin S."/>
            <person name="Spatafora J."/>
            <person name="Crous P."/>
            <person name="Grigoriev I."/>
        </authorList>
    </citation>
    <scope>NUCLEOTIDE SEQUENCE</scope>
    <source>
        <strain evidence="5">CBS 473.64</strain>
    </source>
</reference>
<dbReference type="GO" id="GO:0000976">
    <property type="term" value="F:transcription cis-regulatory region binding"/>
    <property type="evidence" value="ECO:0007669"/>
    <property type="project" value="InterPro"/>
</dbReference>
<dbReference type="GO" id="GO:0001228">
    <property type="term" value="F:DNA-binding transcription activator activity, RNA polymerase II-specific"/>
    <property type="evidence" value="ECO:0007669"/>
    <property type="project" value="TreeGrafter"/>
</dbReference>